<dbReference type="AlphaFoldDB" id="A0A6L2KP31"/>
<accession>A0A6L2KP31</accession>
<keyword evidence="1" id="KW-0175">Coiled coil</keyword>
<reference evidence="2" key="1">
    <citation type="journal article" date="2019" name="Sci. Rep.">
        <title>Draft genome of Tanacetum cinerariifolium, the natural source of mosquito coil.</title>
        <authorList>
            <person name="Yamashiro T."/>
            <person name="Shiraishi A."/>
            <person name="Satake H."/>
            <person name="Nakayama K."/>
        </authorList>
    </citation>
    <scope>NUCLEOTIDE SEQUENCE</scope>
</reference>
<comment type="caution">
    <text evidence="2">The sequence shown here is derived from an EMBL/GenBank/DDBJ whole genome shotgun (WGS) entry which is preliminary data.</text>
</comment>
<evidence type="ECO:0000256" key="1">
    <source>
        <dbReference type="SAM" id="Coils"/>
    </source>
</evidence>
<keyword evidence="2" id="KW-0371">Homeobox</keyword>
<gene>
    <name evidence="2" type="ORF">Tci_021632</name>
</gene>
<proteinExistence type="predicted"/>
<protein>
    <submittedName>
        <fullName evidence="2">Homeodomain-like protein</fullName>
    </submittedName>
</protein>
<keyword evidence="2" id="KW-0238">DNA-binding</keyword>
<organism evidence="2">
    <name type="scientific">Tanacetum cinerariifolium</name>
    <name type="common">Dalmatian daisy</name>
    <name type="synonym">Chrysanthemum cinerariifolium</name>
    <dbReference type="NCBI Taxonomy" id="118510"/>
    <lineage>
        <taxon>Eukaryota</taxon>
        <taxon>Viridiplantae</taxon>
        <taxon>Streptophyta</taxon>
        <taxon>Embryophyta</taxon>
        <taxon>Tracheophyta</taxon>
        <taxon>Spermatophyta</taxon>
        <taxon>Magnoliopsida</taxon>
        <taxon>eudicotyledons</taxon>
        <taxon>Gunneridae</taxon>
        <taxon>Pentapetalae</taxon>
        <taxon>asterids</taxon>
        <taxon>campanulids</taxon>
        <taxon>Asterales</taxon>
        <taxon>Asteraceae</taxon>
        <taxon>Asteroideae</taxon>
        <taxon>Anthemideae</taxon>
        <taxon>Anthemidinae</taxon>
        <taxon>Tanacetum</taxon>
    </lineage>
</organism>
<name>A0A6L2KP31_TANCI</name>
<dbReference type="GO" id="GO:0003677">
    <property type="term" value="F:DNA binding"/>
    <property type="evidence" value="ECO:0007669"/>
    <property type="project" value="UniProtKB-KW"/>
</dbReference>
<evidence type="ECO:0000313" key="2">
    <source>
        <dbReference type="EMBL" id="GEU49654.1"/>
    </source>
</evidence>
<dbReference type="EMBL" id="BKCJ010002596">
    <property type="protein sequence ID" value="GEU49654.1"/>
    <property type="molecule type" value="Genomic_DNA"/>
</dbReference>
<sequence length="470" mass="55238">MFDEINNIHLLEPLTLLESNISYQVVQQEETIERYLEESTKRQDSFEEWMKRFRESINKNLKRHDSTINGLEKKVEQLAQAVYASMTNDAKLIIQFKIVTTKNSSDTCYPTYLNSNTILCTFVIYNLIEHGNENLEDFLMNNEINRDFKDFLELDDLFPINGVEPFGVLSDLESEMGIRLEDFNGNLEDLLDEQGLQFRQNERSKEKNLCLMLTRGYLHYLRHRPNGFEEQENLEDFLMNNEINRDFKDFSELDDLFPINGVEPFGVLSDLESEMAIRLEDFNGNLEDLLDEQGLQFRQNENELPPKEKDPGSFILSYIIDVSEFIKKRLTEILLGRPFKDSSGLKESVTQGLVWFKFGDDKTMFQMPRTIFRVRHLSTKQCNMMAPIIRISDEDKANGFDHAYQNIKEFYKGCLQLGDEYKKDEKVIDWITYGHASVHDMTYTQLESNLKTRLLQQRERRMTSPQLTVK</sequence>
<feature type="coiled-coil region" evidence="1">
    <location>
        <begin position="54"/>
        <end position="81"/>
    </location>
</feature>